<evidence type="ECO:0000313" key="1">
    <source>
        <dbReference type="EMBL" id="GAA1569358.1"/>
    </source>
</evidence>
<gene>
    <name evidence="1" type="ORF">GCM10009789_23500</name>
</gene>
<proteinExistence type="predicted"/>
<keyword evidence="2" id="KW-1185">Reference proteome</keyword>
<comment type="caution">
    <text evidence="1">The sequence shown here is derived from an EMBL/GenBank/DDBJ whole genome shotgun (WGS) entry which is preliminary data.</text>
</comment>
<organism evidence="1 2">
    <name type="scientific">Kribbella sancticallisti</name>
    <dbReference type="NCBI Taxonomy" id="460087"/>
    <lineage>
        <taxon>Bacteria</taxon>
        <taxon>Bacillati</taxon>
        <taxon>Actinomycetota</taxon>
        <taxon>Actinomycetes</taxon>
        <taxon>Propionibacteriales</taxon>
        <taxon>Kribbellaceae</taxon>
        <taxon>Kribbella</taxon>
    </lineage>
</organism>
<dbReference type="Proteomes" id="UP001500393">
    <property type="component" value="Unassembled WGS sequence"/>
</dbReference>
<protein>
    <recommendedName>
        <fullName evidence="3">TIGR02646 family protein</fullName>
    </recommendedName>
</protein>
<dbReference type="RefSeq" id="WP_344212847.1">
    <property type="nucleotide sequence ID" value="NZ_BAAAOS010000018.1"/>
</dbReference>
<sequence>MMLYRRPPCPSQFGTKVAEEAARIRAAVERGEKPEISKGLWQDFKDAFSLAQRGRCGYCELPVIAGQHGDVEHFAPKNEVREFVDWEAERGQELADLAKLSGRNPSKRWELGYWWLAYDWNNYLLACQICNAAWKGNLYPVKQPPARATPSETAKEIPLLLNPFGKRDPTRHLRFTIDGSIEPYKSSVFGLETIRTCGLGRLGLIQERSHAANSAYGSVNEARQELANGVKPEDSRGFKDLHRSGQLGAAFPGMVRAIIRQELDVTWSQLDKLFGP</sequence>
<name>A0ABP4P0K8_9ACTN</name>
<evidence type="ECO:0008006" key="3">
    <source>
        <dbReference type="Google" id="ProtNLM"/>
    </source>
</evidence>
<accession>A0ABP4P0K8</accession>
<dbReference type="EMBL" id="BAAAOS010000018">
    <property type="protein sequence ID" value="GAA1569358.1"/>
    <property type="molecule type" value="Genomic_DNA"/>
</dbReference>
<dbReference type="Gene3D" id="1.10.30.50">
    <property type="match status" value="1"/>
</dbReference>
<reference evidence="2" key="1">
    <citation type="journal article" date="2019" name="Int. J. Syst. Evol. Microbiol.">
        <title>The Global Catalogue of Microorganisms (GCM) 10K type strain sequencing project: providing services to taxonomists for standard genome sequencing and annotation.</title>
        <authorList>
            <consortium name="The Broad Institute Genomics Platform"/>
            <consortium name="The Broad Institute Genome Sequencing Center for Infectious Disease"/>
            <person name="Wu L."/>
            <person name="Ma J."/>
        </authorList>
    </citation>
    <scope>NUCLEOTIDE SEQUENCE [LARGE SCALE GENOMIC DNA]</scope>
    <source>
        <strain evidence="2">JCM 14969</strain>
    </source>
</reference>
<evidence type="ECO:0000313" key="2">
    <source>
        <dbReference type="Proteomes" id="UP001500393"/>
    </source>
</evidence>